<dbReference type="InterPro" id="IPR001005">
    <property type="entry name" value="SANT/Myb"/>
</dbReference>
<dbReference type="PANTHER" id="PTHR43439">
    <property type="entry name" value="PHENYLACETATE-COENZYME A LIGASE"/>
    <property type="match status" value="1"/>
</dbReference>
<dbReference type="PROSITE" id="PS00012">
    <property type="entry name" value="PHOSPHOPANTETHEINE"/>
    <property type="match status" value="1"/>
</dbReference>
<sequence>MLVATRERKWWTKSEDEILQTKARLQKCAKRWQHVLGPDIKHTPWTPKEDKILQNAIAKYGNNWKQVGLLELPGRSAHDIRNRVALSRRSRRSSAATQQPAESSTASRLFSPTPSTDLSESGKSMEEYGNDNINVATGHQSCTSSVDIGFYTGPEGAEDWALPDLPSILDNPMSEDFSPNWEIPSPMDPLLSLATPPHDPSTPFWESTTAQDLQMSNVELSTTGMFDEGCLEQVLDPNLQSKYTPSSAAGGGSRPQQACYNADVPNSSTPTSQATNGDSNCVTVVLRRADADLTQEMAGFVDPGVILGPAAQSSLRTLPELVKFHAERNPNHLFCLQAEKKQPPQGRSPTQEITYRTLEQAILRCQLWLKAHVLDAQPCSRRGHDMKAKPAPMALLMESDLGLAVYLLCLMGMGIPVLLLSARLSPLAIRNLVQMTGAQAILVSQRLQPLCSEAFSTQSDTTADVNGDIIDISEILTAGYKEFLEGDFVQGTVASDGHFTSDEDRQVVILHSSGTSGLPKPIYCSHRHFIVFSQCENFSSPADSQGLNISTSPFFHGFGVVPLCLSLGIGKSFCIPPSSEIPTGSSITDLIEESGAKSLMTVPSIIEEIALLPNNRGIKVLQTLDFVAFGGGMPKTSIGEKLDAAGVKLINHYGATETGPLSPFFVPMQGSDWRYIQLRQDILDPLEVKLEAINEPGYDGQAYQLSMQPAGWRERFVLQDVLIERPGSERKEFSIAGRMDDLICLATGEKVRPTILESCLRQQDGVKAAIAFGDKQFELGVIVETFESLTDELCEKLKQSLWPVIEEAGRQMDAHARITSPAMIMVVPPGSLPQSDKGTILRREVNRKFASEIESVYQNLEASLNTIAFDSTAPEATIRSLIETNLNWRVTAASWSDDQDFFELGMDSLQAVKLRRLLAASLKAAQTNGDRGLAAPIIEDDIIYRNSSVEKLARALTNPSAGVDVVSEQLLMDRLVNEFSGEEGHSPSGATVVITGSTGSLGSFFLDELLRNPKVTRVVCLLRHSREDPLSRQTDALQTRGISLSEEQWSKVELHQCSTQEFHFGLDENFYQQIARAVTHVVHIAWPMSFKQQLPSFNTAFKSLQNLLQLCSDAHNLRPWKKARFLFISSISTVGNCPSISGETFITEGATKDYGSALELGYAKAKMVCEQIIERAATDRPNIEAGFARVGQIAGASSGYWNIDEHFVALVRSSRRAGKFPDLHGTLSWLPVDSLAAALADIILDEQPLRLVYHLENPVRQSWQEMVATITKELNIPTSSVIPFEEWLELISSLPEQGNPAQELAGFLKGNFRRMSCGEVILDTSVSRSASPTMRSIRPVRDDQVKAYVKYWRSIGALG</sequence>
<dbReference type="SUPFAM" id="SSF51735">
    <property type="entry name" value="NAD(P)-binding Rossmann-fold domains"/>
    <property type="match status" value="1"/>
</dbReference>
<dbReference type="SMART" id="SM00717">
    <property type="entry name" value="SANT"/>
    <property type="match status" value="1"/>
</dbReference>
<dbReference type="SUPFAM" id="SSF56801">
    <property type="entry name" value="Acetyl-CoA synthetase-like"/>
    <property type="match status" value="1"/>
</dbReference>
<dbReference type="EMBL" id="WUBL01000161">
    <property type="protein sequence ID" value="KAF2964224.1"/>
    <property type="molecule type" value="Genomic_DNA"/>
</dbReference>
<dbReference type="Pfam" id="PF00249">
    <property type="entry name" value="Myb_DNA-binding"/>
    <property type="match status" value="1"/>
</dbReference>
<dbReference type="PROSITE" id="PS51294">
    <property type="entry name" value="HTH_MYB"/>
    <property type="match status" value="1"/>
</dbReference>
<dbReference type="InterPro" id="IPR009081">
    <property type="entry name" value="PP-bd_ACP"/>
</dbReference>
<dbReference type="InterPro" id="IPR036291">
    <property type="entry name" value="NAD(P)-bd_dom_sf"/>
</dbReference>
<dbReference type="CDD" id="cd00167">
    <property type="entry name" value="SANT"/>
    <property type="match status" value="1"/>
</dbReference>
<dbReference type="PANTHER" id="PTHR43439:SF2">
    <property type="entry name" value="ENZYME, PUTATIVE (JCVI)-RELATED"/>
    <property type="match status" value="1"/>
</dbReference>
<dbReference type="SMART" id="SM00823">
    <property type="entry name" value="PKS_PP"/>
    <property type="match status" value="1"/>
</dbReference>
<feature type="domain" description="HTH myb-type" evidence="5">
    <location>
        <begin position="37"/>
        <end position="93"/>
    </location>
</feature>
<dbReference type="InParanoid" id="A0A7C8IMY1"/>
<protein>
    <recommendedName>
        <fullName evidence="8">Carrier domain-containing protein</fullName>
    </recommendedName>
</protein>
<keyword evidence="7" id="KW-1185">Reference proteome</keyword>
<name>A0A7C8IMY1_9PEZI</name>
<dbReference type="InterPro" id="IPR006162">
    <property type="entry name" value="Ppantetheine_attach_site"/>
</dbReference>
<evidence type="ECO:0000256" key="3">
    <source>
        <dbReference type="SAM" id="MobiDB-lite"/>
    </source>
</evidence>
<gene>
    <name evidence="6" type="ORF">GQX73_g9355</name>
</gene>
<dbReference type="Gene3D" id="1.10.1200.10">
    <property type="entry name" value="ACP-like"/>
    <property type="match status" value="1"/>
</dbReference>
<feature type="region of interest" description="Disordered" evidence="3">
    <location>
        <begin position="85"/>
        <end position="136"/>
    </location>
</feature>
<dbReference type="GO" id="GO:0031177">
    <property type="term" value="F:phosphopantetheine binding"/>
    <property type="evidence" value="ECO:0007669"/>
    <property type="project" value="InterPro"/>
</dbReference>
<dbReference type="Pfam" id="PF07993">
    <property type="entry name" value="NAD_binding_4"/>
    <property type="match status" value="1"/>
</dbReference>
<dbReference type="InterPro" id="IPR051414">
    <property type="entry name" value="Adenylate-forming_Reductase"/>
</dbReference>
<reference evidence="6 7" key="1">
    <citation type="submission" date="2019-12" db="EMBL/GenBank/DDBJ databases">
        <title>Draft genome sequence of the ascomycete Xylaria multiplex DSM 110363.</title>
        <authorList>
            <person name="Buettner E."/>
            <person name="Kellner H."/>
        </authorList>
    </citation>
    <scope>NUCLEOTIDE SEQUENCE [LARGE SCALE GENOMIC DNA]</scope>
    <source>
        <strain evidence="6 7">DSM 110363</strain>
    </source>
</reference>
<dbReference type="InterPro" id="IPR045851">
    <property type="entry name" value="AMP-bd_C_sf"/>
</dbReference>
<dbReference type="InterPro" id="IPR036736">
    <property type="entry name" value="ACP-like_sf"/>
</dbReference>
<dbReference type="Proteomes" id="UP000481858">
    <property type="component" value="Unassembled WGS sequence"/>
</dbReference>
<evidence type="ECO:0000313" key="6">
    <source>
        <dbReference type="EMBL" id="KAF2964224.1"/>
    </source>
</evidence>
<dbReference type="SUPFAM" id="SSF47336">
    <property type="entry name" value="ACP-like"/>
    <property type="match status" value="1"/>
</dbReference>
<dbReference type="Gene3D" id="1.10.10.60">
    <property type="entry name" value="Homeodomain-like"/>
    <property type="match status" value="1"/>
</dbReference>
<organism evidence="6 7">
    <name type="scientific">Xylaria multiplex</name>
    <dbReference type="NCBI Taxonomy" id="323545"/>
    <lineage>
        <taxon>Eukaryota</taxon>
        <taxon>Fungi</taxon>
        <taxon>Dikarya</taxon>
        <taxon>Ascomycota</taxon>
        <taxon>Pezizomycotina</taxon>
        <taxon>Sordariomycetes</taxon>
        <taxon>Xylariomycetidae</taxon>
        <taxon>Xylariales</taxon>
        <taxon>Xylariaceae</taxon>
        <taxon>Xylaria</taxon>
    </lineage>
</organism>
<evidence type="ECO:0000256" key="1">
    <source>
        <dbReference type="ARBA" id="ARBA00022450"/>
    </source>
</evidence>
<feature type="domain" description="Myb-like" evidence="4">
    <location>
        <begin position="37"/>
        <end position="83"/>
    </location>
</feature>
<dbReference type="Pfam" id="PF23562">
    <property type="entry name" value="AMP-binding_C_3"/>
    <property type="match status" value="1"/>
</dbReference>
<dbReference type="PROSITE" id="PS50090">
    <property type="entry name" value="MYB_LIKE"/>
    <property type="match status" value="1"/>
</dbReference>
<dbReference type="InterPro" id="IPR017930">
    <property type="entry name" value="Myb_dom"/>
</dbReference>
<dbReference type="InterPro" id="IPR000873">
    <property type="entry name" value="AMP-dep_synth/lig_dom"/>
</dbReference>
<dbReference type="InterPro" id="IPR042099">
    <property type="entry name" value="ANL_N_sf"/>
</dbReference>
<dbReference type="Pfam" id="PF00501">
    <property type="entry name" value="AMP-binding"/>
    <property type="match status" value="1"/>
</dbReference>
<accession>A0A7C8IMY1</accession>
<comment type="caution">
    <text evidence="6">The sequence shown here is derived from an EMBL/GenBank/DDBJ whole genome shotgun (WGS) entry which is preliminary data.</text>
</comment>
<evidence type="ECO:0000259" key="4">
    <source>
        <dbReference type="PROSITE" id="PS50090"/>
    </source>
</evidence>
<evidence type="ECO:0000256" key="2">
    <source>
        <dbReference type="ARBA" id="ARBA00022553"/>
    </source>
</evidence>
<dbReference type="Pfam" id="PF00550">
    <property type="entry name" value="PP-binding"/>
    <property type="match status" value="1"/>
</dbReference>
<dbReference type="PROSITE" id="PS00455">
    <property type="entry name" value="AMP_BINDING"/>
    <property type="match status" value="1"/>
</dbReference>
<evidence type="ECO:0000259" key="5">
    <source>
        <dbReference type="PROSITE" id="PS51294"/>
    </source>
</evidence>
<dbReference type="OrthoDB" id="429813at2759"/>
<dbReference type="Gene3D" id="3.40.50.12780">
    <property type="entry name" value="N-terminal domain of ligase-like"/>
    <property type="match status" value="1"/>
</dbReference>
<evidence type="ECO:0000313" key="7">
    <source>
        <dbReference type="Proteomes" id="UP000481858"/>
    </source>
</evidence>
<dbReference type="InterPro" id="IPR009057">
    <property type="entry name" value="Homeodomain-like_sf"/>
</dbReference>
<dbReference type="InterPro" id="IPR020806">
    <property type="entry name" value="PKS_PP-bd"/>
</dbReference>
<dbReference type="SUPFAM" id="SSF46689">
    <property type="entry name" value="Homeodomain-like"/>
    <property type="match status" value="1"/>
</dbReference>
<keyword evidence="1" id="KW-0596">Phosphopantetheine</keyword>
<feature type="compositionally biased region" description="Polar residues" evidence="3">
    <location>
        <begin position="254"/>
        <end position="278"/>
    </location>
</feature>
<dbReference type="InterPro" id="IPR020845">
    <property type="entry name" value="AMP-binding_CS"/>
</dbReference>
<proteinExistence type="predicted"/>
<dbReference type="Gene3D" id="3.30.300.30">
    <property type="match status" value="1"/>
</dbReference>
<dbReference type="Gene3D" id="3.40.50.720">
    <property type="entry name" value="NAD(P)-binding Rossmann-like Domain"/>
    <property type="match status" value="1"/>
</dbReference>
<keyword evidence="2" id="KW-0597">Phosphoprotein</keyword>
<feature type="compositionally biased region" description="Polar residues" evidence="3">
    <location>
        <begin position="95"/>
        <end position="122"/>
    </location>
</feature>
<feature type="region of interest" description="Disordered" evidence="3">
    <location>
        <begin position="241"/>
        <end position="278"/>
    </location>
</feature>
<evidence type="ECO:0008006" key="8">
    <source>
        <dbReference type="Google" id="ProtNLM"/>
    </source>
</evidence>
<dbReference type="InterPro" id="IPR013120">
    <property type="entry name" value="FAR_NAD-bd"/>
</dbReference>